<keyword evidence="1" id="KW-0812">Transmembrane</keyword>
<name>A0A4Q5BA42_9BIFI</name>
<comment type="caution">
    <text evidence="2">The sequence shown here is derived from an EMBL/GenBank/DDBJ whole genome shotgun (WGS) entry which is preliminary data.</text>
</comment>
<accession>A0A4Q5BA42</accession>
<keyword evidence="1" id="KW-1133">Transmembrane helix</keyword>
<reference evidence="2 3" key="1">
    <citation type="submission" date="2019-01" db="EMBL/GenBank/DDBJ databases">
        <title>Unveiling genomic diversity among members of the Bifidobacterium pseudolongum species, a widely distributed gut commensal of the animal kingdom.</title>
        <authorList>
            <person name="Lugli G.A."/>
            <person name="Duranti S."/>
            <person name="Albert K."/>
            <person name="Mancabelli L."/>
            <person name="Napoli S."/>
            <person name="Viappiani A."/>
            <person name="Anzalone R."/>
            <person name="Longhi G."/>
            <person name="Milani C."/>
            <person name="Turroni F."/>
            <person name="Alessandri G."/>
            <person name="Sela D.A."/>
            <person name="Van Sinderen D."/>
            <person name="Ventura M."/>
        </authorList>
    </citation>
    <scope>NUCLEOTIDE SEQUENCE [LARGE SCALE GENOMIC DNA]</scope>
    <source>
        <strain evidence="2 3">2072B</strain>
    </source>
</reference>
<dbReference type="AlphaFoldDB" id="A0A4Q5BA42"/>
<feature type="transmembrane region" description="Helical" evidence="1">
    <location>
        <begin position="6"/>
        <end position="28"/>
    </location>
</feature>
<protein>
    <submittedName>
        <fullName evidence="2">Uncharacterized protein</fullName>
    </submittedName>
</protein>
<dbReference type="RefSeq" id="WP_160199514.1">
    <property type="nucleotide sequence ID" value="NZ_SBKU01000007.1"/>
</dbReference>
<organism evidence="2 3">
    <name type="scientific">Bifidobacterium pseudolongum subsp. globosum</name>
    <dbReference type="NCBI Taxonomy" id="1690"/>
    <lineage>
        <taxon>Bacteria</taxon>
        <taxon>Bacillati</taxon>
        <taxon>Actinomycetota</taxon>
        <taxon>Actinomycetes</taxon>
        <taxon>Bifidobacteriales</taxon>
        <taxon>Bifidobacteriaceae</taxon>
        <taxon>Bifidobacterium</taxon>
    </lineage>
</organism>
<keyword evidence="1" id="KW-0472">Membrane</keyword>
<dbReference type="EMBL" id="SBKU01000007">
    <property type="protein sequence ID" value="RYQ68357.1"/>
    <property type="molecule type" value="Genomic_DNA"/>
</dbReference>
<sequence length="53" mass="6055">MTPLATIGIIGVGICLLLRCILNAAEWIPDALRERRERRTHRRARHARHGKGE</sequence>
<evidence type="ECO:0000313" key="2">
    <source>
        <dbReference type="EMBL" id="RYQ68357.1"/>
    </source>
</evidence>
<gene>
    <name evidence="2" type="ORF">PG2072B_0960</name>
</gene>
<evidence type="ECO:0000313" key="3">
    <source>
        <dbReference type="Proteomes" id="UP000293268"/>
    </source>
</evidence>
<evidence type="ECO:0000256" key="1">
    <source>
        <dbReference type="SAM" id="Phobius"/>
    </source>
</evidence>
<dbReference type="Proteomes" id="UP000293268">
    <property type="component" value="Unassembled WGS sequence"/>
</dbReference>
<proteinExistence type="predicted"/>